<comment type="catalytic activity">
    <reaction evidence="3 4">
        <text>D-glucosamine 6-phosphate + acetyl-CoA = N-acetyl-D-glucosamine 6-phosphate + CoA + H(+)</text>
        <dbReference type="Rhea" id="RHEA:10292"/>
        <dbReference type="ChEBI" id="CHEBI:15378"/>
        <dbReference type="ChEBI" id="CHEBI:57287"/>
        <dbReference type="ChEBI" id="CHEBI:57288"/>
        <dbReference type="ChEBI" id="CHEBI:57513"/>
        <dbReference type="ChEBI" id="CHEBI:58725"/>
        <dbReference type="EC" id="2.3.1.4"/>
    </reaction>
</comment>
<reference evidence="6" key="1">
    <citation type="submission" date="2014-08" db="EMBL/GenBank/DDBJ databases">
        <authorList>
            <person name="Murali S."/>
            <person name="Richards S."/>
            <person name="Bandaranaike D."/>
            <person name="Bellair M."/>
            <person name="Blankenburg K."/>
            <person name="Chao H."/>
            <person name="Dinh H."/>
            <person name="Doddapaneni H."/>
            <person name="Dugan-Rocha S."/>
            <person name="Elkadiri S."/>
            <person name="Gnanaolivu R."/>
            <person name="Hughes D."/>
            <person name="Lee S."/>
            <person name="Li M."/>
            <person name="Ming W."/>
            <person name="Munidasa M."/>
            <person name="Muniz J."/>
            <person name="Nguyen L."/>
            <person name="Osuji N."/>
            <person name="Pu L.-L."/>
            <person name="Puazo M."/>
            <person name="Skinner E."/>
            <person name="Qu C."/>
            <person name="Quiroz J."/>
            <person name="Raj R."/>
            <person name="Weissenberger G."/>
            <person name="Xin Y."/>
            <person name="Zou X."/>
            <person name="Han Y."/>
            <person name="Worley K."/>
            <person name="Muzny D."/>
            <person name="Gibbs R."/>
        </authorList>
    </citation>
    <scope>NUCLEOTIDE SEQUENCE</scope>
    <source>
        <strain evidence="6">HAZT.00-mixed</strain>
        <tissue evidence="6">Whole organism</tissue>
    </source>
</reference>
<dbReference type="Gene3D" id="3.40.630.30">
    <property type="match status" value="1"/>
</dbReference>
<dbReference type="CDD" id="cd04301">
    <property type="entry name" value="NAT_SF"/>
    <property type="match status" value="1"/>
</dbReference>
<feature type="domain" description="N-acetyltransferase" evidence="5">
    <location>
        <begin position="1"/>
        <end position="80"/>
    </location>
</feature>
<dbReference type="InterPro" id="IPR016181">
    <property type="entry name" value="Acyl_CoA_acyltransferase"/>
</dbReference>
<evidence type="ECO:0000259" key="5">
    <source>
        <dbReference type="PROSITE" id="PS51186"/>
    </source>
</evidence>
<dbReference type="Proteomes" id="UP000711488">
    <property type="component" value="Unassembled WGS sequence"/>
</dbReference>
<dbReference type="Pfam" id="PF00583">
    <property type="entry name" value="Acetyltransf_1"/>
    <property type="match status" value="1"/>
</dbReference>
<protein>
    <recommendedName>
        <fullName evidence="4">Glucosamine 6-phosphate N-acetyltransferase</fullName>
        <ecNumber evidence="4">2.3.1.4</ecNumber>
    </recommendedName>
</protein>
<dbReference type="AlphaFoldDB" id="A0A6A0GX52"/>
<dbReference type="InterPro" id="IPR039143">
    <property type="entry name" value="GNPNAT1-like"/>
</dbReference>
<organism evidence="6">
    <name type="scientific">Hyalella azteca</name>
    <name type="common">Amphipod</name>
    <dbReference type="NCBI Taxonomy" id="294128"/>
    <lineage>
        <taxon>Eukaryota</taxon>
        <taxon>Metazoa</taxon>
        <taxon>Ecdysozoa</taxon>
        <taxon>Arthropoda</taxon>
        <taxon>Crustacea</taxon>
        <taxon>Multicrustacea</taxon>
        <taxon>Malacostraca</taxon>
        <taxon>Eumalacostraca</taxon>
        <taxon>Peracarida</taxon>
        <taxon>Amphipoda</taxon>
        <taxon>Senticaudata</taxon>
        <taxon>Talitrida</taxon>
        <taxon>Talitroidea</taxon>
        <taxon>Hyalellidae</taxon>
        <taxon>Hyalella</taxon>
    </lineage>
</organism>
<proteinExistence type="inferred from homology"/>
<dbReference type="OrthoDB" id="10039976at2759"/>
<keyword evidence="4" id="KW-0012">Acyltransferase</keyword>
<dbReference type="UniPathway" id="UPA00113">
    <property type="reaction ID" value="UER00529"/>
</dbReference>
<comment type="similarity">
    <text evidence="2 4">Belongs to the acetyltransferase family. GNA1 subfamily.</text>
</comment>
<dbReference type="EC" id="2.3.1.4" evidence="4"/>
<accession>A0A6A0GX52</accession>
<dbReference type="InterPro" id="IPR000182">
    <property type="entry name" value="GNAT_dom"/>
</dbReference>
<gene>
    <name evidence="6" type="ORF">HAZT_HAZT011522</name>
</gene>
<comment type="caution">
    <text evidence="6">The sequence shown here is derived from an EMBL/GenBank/DDBJ whole genome shotgun (WGS) entry which is preliminary data.</text>
</comment>
<reference evidence="6" key="3">
    <citation type="submission" date="2019-06" db="EMBL/GenBank/DDBJ databases">
        <authorList>
            <person name="Poynton C."/>
            <person name="Hasenbein S."/>
            <person name="Benoit J.B."/>
            <person name="Sepulveda M.S."/>
            <person name="Poelchau M.F."/>
            <person name="Murali S.C."/>
            <person name="Chen S."/>
            <person name="Glastad K.M."/>
            <person name="Werren J.H."/>
            <person name="Vineis J.H."/>
            <person name="Bowen J.L."/>
            <person name="Friedrich M."/>
            <person name="Jones J."/>
            <person name="Robertson H.M."/>
            <person name="Feyereisen R."/>
            <person name="Mechler-Hickson A."/>
            <person name="Mathers N."/>
            <person name="Lee C.E."/>
            <person name="Colbourne J.K."/>
            <person name="Biales A."/>
            <person name="Johnston J.S."/>
            <person name="Wellborn G.A."/>
            <person name="Rosendale A.J."/>
            <person name="Cridge A.G."/>
            <person name="Munoz-Torres M.C."/>
            <person name="Bain P.A."/>
            <person name="Manny A.R."/>
            <person name="Major K.M."/>
            <person name="Lambert F.N."/>
            <person name="Vulpe C.D."/>
            <person name="Tuck P."/>
            <person name="Blalock B.J."/>
            <person name="Lin Y.-Y."/>
            <person name="Smith M.E."/>
            <person name="Ochoa-Acuna H."/>
            <person name="Chen M.-J.M."/>
            <person name="Childers C.P."/>
            <person name="Qu J."/>
            <person name="Dugan S."/>
            <person name="Lee S.L."/>
            <person name="Chao H."/>
            <person name="Dinh H."/>
            <person name="Han Y."/>
            <person name="Doddapaneni H."/>
            <person name="Worley K.C."/>
            <person name="Muzny D.M."/>
            <person name="Gibbs R.A."/>
            <person name="Richards S."/>
        </authorList>
    </citation>
    <scope>NUCLEOTIDE SEQUENCE</scope>
    <source>
        <strain evidence="6">HAZT.00-mixed</strain>
        <tissue evidence="6">Whole organism</tissue>
    </source>
</reference>
<reference evidence="6" key="2">
    <citation type="journal article" date="2018" name="Environ. Sci. Technol.">
        <title>The Toxicogenome of Hyalella azteca: A Model for Sediment Ecotoxicology and Evolutionary Toxicology.</title>
        <authorList>
            <person name="Poynton H.C."/>
            <person name="Hasenbein S."/>
            <person name="Benoit J.B."/>
            <person name="Sepulveda M.S."/>
            <person name="Poelchau M.F."/>
            <person name="Hughes D.S.T."/>
            <person name="Murali S.C."/>
            <person name="Chen S."/>
            <person name="Glastad K.M."/>
            <person name="Goodisman M.A.D."/>
            <person name="Werren J.H."/>
            <person name="Vineis J.H."/>
            <person name="Bowen J.L."/>
            <person name="Friedrich M."/>
            <person name="Jones J."/>
            <person name="Robertson H.M."/>
            <person name="Feyereisen R."/>
            <person name="Mechler-Hickson A."/>
            <person name="Mathers N."/>
            <person name="Lee C.E."/>
            <person name="Colbourne J.K."/>
            <person name="Biales A."/>
            <person name="Johnston J.S."/>
            <person name="Wellborn G.A."/>
            <person name="Rosendale A.J."/>
            <person name="Cridge A.G."/>
            <person name="Munoz-Torres M.C."/>
            <person name="Bain P.A."/>
            <person name="Manny A.R."/>
            <person name="Major K.M."/>
            <person name="Lambert F.N."/>
            <person name="Vulpe C.D."/>
            <person name="Tuck P."/>
            <person name="Blalock B.J."/>
            <person name="Lin Y.Y."/>
            <person name="Smith M.E."/>
            <person name="Ochoa-Acuna H."/>
            <person name="Chen M.M."/>
            <person name="Childers C.P."/>
            <person name="Qu J."/>
            <person name="Dugan S."/>
            <person name="Lee S.L."/>
            <person name="Chao H."/>
            <person name="Dinh H."/>
            <person name="Han Y."/>
            <person name="Doddapaneni H."/>
            <person name="Worley K.C."/>
            <person name="Muzny D.M."/>
            <person name="Gibbs R.A."/>
            <person name="Richards S."/>
        </authorList>
    </citation>
    <scope>NUCLEOTIDE SEQUENCE</scope>
    <source>
        <strain evidence="6">HAZT.00-mixed</strain>
        <tissue evidence="6">Whole organism</tissue>
    </source>
</reference>
<evidence type="ECO:0000256" key="4">
    <source>
        <dbReference type="RuleBase" id="RU365086"/>
    </source>
</evidence>
<sequence length="80" mass="9135">MNLTLCWYNVQRGRLEDVVVSEEYRGRQLGKLIVSTITLLAKKVGCYKIGLDCKDSMKAFYNSFGYAGEKGNDNTMIIRF</sequence>
<dbReference type="SUPFAM" id="SSF55729">
    <property type="entry name" value="Acyl-CoA N-acyltransferases (Nat)"/>
    <property type="match status" value="1"/>
</dbReference>
<keyword evidence="4" id="KW-0808">Transferase</keyword>
<evidence type="ECO:0000256" key="1">
    <source>
        <dbReference type="ARBA" id="ARBA00004832"/>
    </source>
</evidence>
<evidence type="ECO:0000256" key="2">
    <source>
        <dbReference type="ARBA" id="ARBA00006048"/>
    </source>
</evidence>
<evidence type="ECO:0000313" key="6">
    <source>
        <dbReference type="EMBL" id="KAA0191303.1"/>
    </source>
</evidence>
<dbReference type="PANTHER" id="PTHR13355:SF11">
    <property type="entry name" value="GLUCOSAMINE 6-PHOSPHATE N-ACETYLTRANSFERASE"/>
    <property type="match status" value="1"/>
</dbReference>
<evidence type="ECO:0000256" key="3">
    <source>
        <dbReference type="ARBA" id="ARBA00048964"/>
    </source>
</evidence>
<comment type="pathway">
    <text evidence="1 4">Nucleotide-sugar biosynthesis; UDP-N-acetyl-alpha-D-glucosamine biosynthesis; N-acetyl-alpha-D-glucosamine 1-phosphate from alpha-D-glucosamine 6-phosphate (route I): step 1/2.</text>
</comment>
<name>A0A6A0GX52_HYAAZ</name>
<dbReference type="GO" id="GO:0006048">
    <property type="term" value="P:UDP-N-acetylglucosamine biosynthetic process"/>
    <property type="evidence" value="ECO:0007669"/>
    <property type="project" value="UniProtKB-UniRule"/>
</dbReference>
<dbReference type="PANTHER" id="PTHR13355">
    <property type="entry name" value="GLUCOSAMINE 6-PHOSPHATE N-ACETYLTRANSFERASE"/>
    <property type="match status" value="1"/>
</dbReference>
<dbReference type="EMBL" id="JQDR03012391">
    <property type="protein sequence ID" value="KAA0191303.1"/>
    <property type="molecule type" value="Genomic_DNA"/>
</dbReference>
<dbReference type="GO" id="GO:0004343">
    <property type="term" value="F:glucosamine 6-phosphate N-acetyltransferase activity"/>
    <property type="evidence" value="ECO:0007669"/>
    <property type="project" value="UniProtKB-UniRule"/>
</dbReference>
<dbReference type="PROSITE" id="PS51186">
    <property type="entry name" value="GNAT"/>
    <property type="match status" value="1"/>
</dbReference>